<proteinExistence type="inferred from homology"/>
<organism evidence="4 5">
    <name type="scientific">Sphenodon punctatus</name>
    <name type="common">Tuatara</name>
    <name type="synonym">Hatteria punctata</name>
    <dbReference type="NCBI Taxonomy" id="8508"/>
    <lineage>
        <taxon>Eukaryota</taxon>
        <taxon>Metazoa</taxon>
        <taxon>Chordata</taxon>
        <taxon>Craniata</taxon>
        <taxon>Vertebrata</taxon>
        <taxon>Euteleostomi</taxon>
        <taxon>Lepidosauria</taxon>
        <taxon>Sphenodontia</taxon>
        <taxon>Sphenodontidae</taxon>
        <taxon>Sphenodon</taxon>
    </lineage>
</organism>
<evidence type="ECO:0000313" key="5">
    <source>
        <dbReference type="Proteomes" id="UP000694392"/>
    </source>
</evidence>
<dbReference type="Gene3D" id="2.60.20.10">
    <property type="entry name" value="Crystallins"/>
    <property type="match status" value="1"/>
</dbReference>
<evidence type="ECO:0000256" key="2">
    <source>
        <dbReference type="ARBA" id="ARBA00022737"/>
    </source>
</evidence>
<dbReference type="PROSITE" id="PS50915">
    <property type="entry name" value="CRYSTALLIN_BETA_GAMMA"/>
    <property type="match status" value="1"/>
</dbReference>
<dbReference type="Ensembl" id="ENSSPUT00000013073.1">
    <property type="protein sequence ID" value="ENSSPUP00000012261.1"/>
    <property type="gene ID" value="ENSSPUG00000009429.1"/>
</dbReference>
<reference evidence="4" key="1">
    <citation type="submission" date="2025-08" db="UniProtKB">
        <authorList>
            <consortium name="Ensembl"/>
        </authorList>
    </citation>
    <scope>IDENTIFICATION</scope>
</reference>
<evidence type="ECO:0000313" key="4">
    <source>
        <dbReference type="Ensembl" id="ENSSPUP00000012261.1"/>
    </source>
</evidence>
<dbReference type="InterPro" id="IPR011024">
    <property type="entry name" value="G_crystallin-like"/>
</dbReference>
<protein>
    <recommendedName>
        <fullName evidence="3">Beta/gamma crystallin 'Greek key' domain-containing protein</fullName>
    </recommendedName>
</protein>
<reference evidence="4" key="2">
    <citation type="submission" date="2025-09" db="UniProtKB">
        <authorList>
            <consortium name="Ensembl"/>
        </authorList>
    </citation>
    <scope>IDENTIFICATION</scope>
</reference>
<sequence>MEGIPICIQSAVANLEELEVKSPYLTVKSGTWLAYSELNYKGEVMVLEEDHMSSEISAANVKSLHPLKMVRKLLLNDGPLHGFCLLF</sequence>
<keyword evidence="5" id="KW-1185">Reference proteome</keyword>
<evidence type="ECO:0000256" key="1">
    <source>
        <dbReference type="ARBA" id="ARBA00009646"/>
    </source>
</evidence>
<dbReference type="AlphaFoldDB" id="A0A8D0H095"/>
<keyword evidence="2" id="KW-0677">Repeat</keyword>
<dbReference type="InterPro" id="IPR001064">
    <property type="entry name" value="Beta/gamma_crystallin"/>
</dbReference>
<name>A0A8D0H095_SPHPU</name>
<evidence type="ECO:0000259" key="3">
    <source>
        <dbReference type="PROSITE" id="PS50915"/>
    </source>
</evidence>
<comment type="similarity">
    <text evidence="1">Belongs to the beta/gamma-crystallin family.</text>
</comment>
<accession>A0A8D0H095</accession>
<dbReference type="Proteomes" id="UP000694392">
    <property type="component" value="Unplaced"/>
</dbReference>
<feature type="domain" description="Beta/gamma crystallin 'Greek key'" evidence="3">
    <location>
        <begin position="30"/>
        <end position="68"/>
    </location>
</feature>
<dbReference type="Pfam" id="PF00030">
    <property type="entry name" value="Crystall"/>
    <property type="match status" value="1"/>
</dbReference>
<dbReference type="SUPFAM" id="SSF49695">
    <property type="entry name" value="gamma-Crystallin-like"/>
    <property type="match status" value="1"/>
</dbReference>